<sequence length="82" mass="9418">MFDRLVRTRWYSKNRTNTIGWLVWGEKEEERKGLQKKGHRSEHVLAVLSADIAHEGGLGVKRPTAAARLRRFSWAIAGITVF</sequence>
<dbReference type="Proteomes" id="UP000663671">
    <property type="component" value="Chromosome 6"/>
</dbReference>
<proteinExistence type="predicted"/>
<organism evidence="1 2">
    <name type="scientific">Ajellomyces capsulatus</name>
    <name type="common">Darling's disease fungus</name>
    <name type="synonym">Histoplasma capsulatum</name>
    <dbReference type="NCBI Taxonomy" id="5037"/>
    <lineage>
        <taxon>Eukaryota</taxon>
        <taxon>Fungi</taxon>
        <taxon>Dikarya</taxon>
        <taxon>Ascomycota</taxon>
        <taxon>Pezizomycotina</taxon>
        <taxon>Eurotiomycetes</taxon>
        <taxon>Eurotiomycetidae</taxon>
        <taxon>Onygenales</taxon>
        <taxon>Ajellomycetaceae</taxon>
        <taxon>Histoplasma</taxon>
    </lineage>
</organism>
<gene>
    <name evidence="1" type="ORF">I7I51_02898</name>
</gene>
<reference evidence="1" key="1">
    <citation type="submission" date="2021-01" db="EMBL/GenBank/DDBJ databases">
        <title>Chromosome-level genome assembly of a human fungal pathogen reveals clustering of transcriptionally co-regulated genes.</title>
        <authorList>
            <person name="Voorhies M."/>
            <person name="Cohen S."/>
            <person name="Shea T.P."/>
            <person name="Petrus S."/>
            <person name="Munoz J.F."/>
            <person name="Poplawski S."/>
            <person name="Goldman W.E."/>
            <person name="Michael T."/>
            <person name="Cuomo C.A."/>
            <person name="Sil A."/>
            <person name="Beyhan S."/>
        </authorList>
    </citation>
    <scope>NUCLEOTIDE SEQUENCE</scope>
    <source>
        <strain evidence="1">WU24</strain>
    </source>
</reference>
<evidence type="ECO:0000313" key="2">
    <source>
        <dbReference type="Proteomes" id="UP000663671"/>
    </source>
</evidence>
<dbReference type="AlphaFoldDB" id="A0A8A1MLH9"/>
<dbReference type="EMBL" id="CP069116">
    <property type="protein sequence ID" value="QSS66689.1"/>
    <property type="molecule type" value="Genomic_DNA"/>
</dbReference>
<protein>
    <submittedName>
        <fullName evidence="1">Uncharacterized protein</fullName>
    </submittedName>
</protein>
<accession>A0A8A1MLH9</accession>
<name>A0A8A1MLH9_AJECA</name>
<dbReference type="VEuPathDB" id="FungiDB:I7I51_02898"/>
<evidence type="ECO:0000313" key="1">
    <source>
        <dbReference type="EMBL" id="QSS66689.1"/>
    </source>
</evidence>